<dbReference type="EMBL" id="AOSK01000118">
    <property type="protein sequence ID" value="EYD74297.1"/>
    <property type="molecule type" value="Genomic_DNA"/>
</dbReference>
<protein>
    <submittedName>
        <fullName evidence="1">Uncharacterized protein</fullName>
    </submittedName>
</protein>
<accession>A0A017HIE9</accession>
<proteinExistence type="predicted"/>
<sequence length="37" mass="4162">MSASMLLGEWSSIPRALVNRMIEEARHGGRPNRIIPD</sequence>
<reference evidence="1 2" key="1">
    <citation type="submission" date="2013-02" db="EMBL/GenBank/DDBJ databases">
        <authorList>
            <person name="Fiebig A."/>
            <person name="Goeker M."/>
            <person name="Klenk H.-P.P."/>
        </authorList>
    </citation>
    <scope>NUCLEOTIDE SEQUENCE [LARGE SCALE GENOMIC DNA]</scope>
    <source>
        <strain evidence="1 2">DSM 19309</strain>
    </source>
</reference>
<keyword evidence="2" id="KW-1185">Reference proteome</keyword>
<dbReference type="HOGENOM" id="CLU_3348211_0_0_5"/>
<organism evidence="1 2">
    <name type="scientific">Rubellimicrobium mesophilum DSM 19309</name>
    <dbReference type="NCBI Taxonomy" id="442562"/>
    <lineage>
        <taxon>Bacteria</taxon>
        <taxon>Pseudomonadati</taxon>
        <taxon>Pseudomonadota</taxon>
        <taxon>Alphaproteobacteria</taxon>
        <taxon>Rhodobacterales</taxon>
        <taxon>Roseobacteraceae</taxon>
        <taxon>Rubellimicrobium</taxon>
    </lineage>
</organism>
<comment type="caution">
    <text evidence="1">The sequence shown here is derived from an EMBL/GenBank/DDBJ whole genome shotgun (WGS) entry which is preliminary data.</text>
</comment>
<gene>
    <name evidence="1" type="ORF">Rumeso_04161</name>
</gene>
<evidence type="ECO:0000313" key="2">
    <source>
        <dbReference type="Proteomes" id="UP000019666"/>
    </source>
</evidence>
<name>A0A017HIE9_9RHOB</name>
<evidence type="ECO:0000313" key="1">
    <source>
        <dbReference type="EMBL" id="EYD74297.1"/>
    </source>
</evidence>
<dbReference type="AlphaFoldDB" id="A0A017HIE9"/>
<dbReference type="Proteomes" id="UP000019666">
    <property type="component" value="Unassembled WGS sequence"/>
</dbReference>